<feature type="compositionally biased region" description="Basic and acidic residues" evidence="1">
    <location>
        <begin position="19"/>
        <end position="30"/>
    </location>
</feature>
<feature type="compositionally biased region" description="Basic and acidic residues" evidence="1">
    <location>
        <begin position="1"/>
        <end position="10"/>
    </location>
</feature>
<dbReference type="EMBL" id="BPUS01000004">
    <property type="protein sequence ID" value="GJH25411.1"/>
    <property type="molecule type" value="Genomic_DNA"/>
</dbReference>
<organism evidence="2 3">
    <name type="scientific">Caballeronia novacaledonica</name>
    <dbReference type="NCBI Taxonomy" id="1544861"/>
    <lineage>
        <taxon>Bacteria</taxon>
        <taxon>Pseudomonadati</taxon>
        <taxon>Pseudomonadota</taxon>
        <taxon>Betaproteobacteria</taxon>
        <taxon>Burkholderiales</taxon>
        <taxon>Burkholderiaceae</taxon>
        <taxon>Caballeronia</taxon>
    </lineage>
</organism>
<reference evidence="2" key="1">
    <citation type="submission" date="2022-09" db="EMBL/GenBank/DDBJ databases">
        <title>Isolation and characterization of 3-chlorobenzoate degrading bacteria from soils in Shizuoka.</title>
        <authorList>
            <person name="Ifat A."/>
            <person name="Ogawa N."/>
            <person name="Kimbara K."/>
            <person name="Moriuchi R."/>
            <person name="Dohra H."/>
            <person name="Shintani M."/>
        </authorList>
    </citation>
    <scope>NUCLEOTIDE SEQUENCE</scope>
    <source>
        <strain evidence="2">19CS4-2</strain>
    </source>
</reference>
<comment type="caution">
    <text evidence="2">The sequence shown here is derived from an EMBL/GenBank/DDBJ whole genome shotgun (WGS) entry which is preliminary data.</text>
</comment>
<gene>
    <name evidence="2" type="ORF">CBA19CS42_12865</name>
</gene>
<dbReference type="RefSeq" id="WP_238212471.1">
    <property type="nucleotide sequence ID" value="NZ_BPUS01000004.1"/>
</dbReference>
<feature type="region of interest" description="Disordered" evidence="1">
    <location>
        <begin position="1"/>
        <end position="30"/>
    </location>
</feature>
<sequence length="64" mass="7296">MKRVEADVPAHVRNTSPDMPKKNHKSDVLRHKPIYAAKQMNTFRTYAAIQSIESFESIAEKIGL</sequence>
<accession>A0AA37MPN7</accession>
<evidence type="ECO:0000313" key="3">
    <source>
        <dbReference type="Proteomes" id="UP001055111"/>
    </source>
</evidence>
<protein>
    <submittedName>
        <fullName evidence="2">Uncharacterized protein</fullName>
    </submittedName>
</protein>
<evidence type="ECO:0000313" key="2">
    <source>
        <dbReference type="EMBL" id="GJH25411.1"/>
    </source>
</evidence>
<evidence type="ECO:0000256" key="1">
    <source>
        <dbReference type="SAM" id="MobiDB-lite"/>
    </source>
</evidence>
<dbReference type="AlphaFoldDB" id="A0AA37MPN7"/>
<dbReference type="Proteomes" id="UP001055111">
    <property type="component" value="Unassembled WGS sequence"/>
</dbReference>
<proteinExistence type="predicted"/>
<name>A0AA37MPN7_9BURK</name>